<reference evidence="1" key="1">
    <citation type="journal article" date="2015" name="Nature">
        <title>Complex archaea that bridge the gap between prokaryotes and eukaryotes.</title>
        <authorList>
            <person name="Spang A."/>
            <person name="Saw J.H."/>
            <person name="Jorgensen S.L."/>
            <person name="Zaremba-Niedzwiedzka K."/>
            <person name="Martijn J."/>
            <person name="Lind A.E."/>
            <person name="van Eijk R."/>
            <person name="Schleper C."/>
            <person name="Guy L."/>
            <person name="Ettema T.J."/>
        </authorList>
    </citation>
    <scope>NUCLEOTIDE SEQUENCE</scope>
</reference>
<accession>A0A0F9KMX7</accession>
<dbReference type="AlphaFoldDB" id="A0A0F9KMX7"/>
<gene>
    <name evidence="1" type="ORF">LCGC14_1683510</name>
</gene>
<evidence type="ECO:0000313" key="1">
    <source>
        <dbReference type="EMBL" id="KKM16670.1"/>
    </source>
</evidence>
<proteinExistence type="predicted"/>
<comment type="caution">
    <text evidence="1">The sequence shown here is derived from an EMBL/GenBank/DDBJ whole genome shotgun (WGS) entry which is preliminary data.</text>
</comment>
<name>A0A0F9KMX7_9ZZZZ</name>
<dbReference type="PROSITE" id="PS51257">
    <property type="entry name" value="PROKAR_LIPOPROTEIN"/>
    <property type="match status" value="1"/>
</dbReference>
<dbReference type="EMBL" id="LAZR01014624">
    <property type="protein sequence ID" value="KKM16670.1"/>
    <property type="molecule type" value="Genomic_DNA"/>
</dbReference>
<sequence length="103" mass="11426">MYRSVFLVLLVITGCAVIGAAPAQWVIDLTPVQTESLVLQEALRNFSQVPTRLRDVQRIPGGYITKFLLGPNEYQTCGCRVNGDIIVCVCNHPEFGLCPEFEL</sequence>
<protein>
    <submittedName>
        <fullName evidence="1">Uncharacterized protein</fullName>
    </submittedName>
</protein>
<organism evidence="1">
    <name type="scientific">marine sediment metagenome</name>
    <dbReference type="NCBI Taxonomy" id="412755"/>
    <lineage>
        <taxon>unclassified sequences</taxon>
        <taxon>metagenomes</taxon>
        <taxon>ecological metagenomes</taxon>
    </lineage>
</organism>